<dbReference type="OrthoDB" id="5351474at2759"/>
<feature type="compositionally biased region" description="Basic residues" evidence="1">
    <location>
        <begin position="1"/>
        <end position="14"/>
    </location>
</feature>
<dbReference type="AlphaFoldDB" id="A0A3N4L452"/>
<feature type="region of interest" description="Disordered" evidence="1">
    <location>
        <begin position="1"/>
        <end position="33"/>
    </location>
</feature>
<keyword evidence="3" id="KW-1185">Reference proteome</keyword>
<proteinExistence type="predicted"/>
<organism evidence="2 3">
    <name type="scientific">Morchella conica CCBAS932</name>
    <dbReference type="NCBI Taxonomy" id="1392247"/>
    <lineage>
        <taxon>Eukaryota</taxon>
        <taxon>Fungi</taxon>
        <taxon>Dikarya</taxon>
        <taxon>Ascomycota</taxon>
        <taxon>Pezizomycotina</taxon>
        <taxon>Pezizomycetes</taxon>
        <taxon>Pezizales</taxon>
        <taxon>Morchellaceae</taxon>
        <taxon>Morchella</taxon>
    </lineage>
</organism>
<evidence type="ECO:0000313" key="2">
    <source>
        <dbReference type="EMBL" id="RPB16289.1"/>
    </source>
</evidence>
<dbReference type="InParanoid" id="A0A3N4L452"/>
<evidence type="ECO:0000313" key="3">
    <source>
        <dbReference type="Proteomes" id="UP000277580"/>
    </source>
</evidence>
<accession>A0A3N4L452</accession>
<dbReference type="Proteomes" id="UP000277580">
    <property type="component" value="Unassembled WGS sequence"/>
</dbReference>
<name>A0A3N4L452_9PEZI</name>
<dbReference type="EMBL" id="ML119109">
    <property type="protein sequence ID" value="RPB16289.1"/>
    <property type="molecule type" value="Genomic_DNA"/>
</dbReference>
<reference evidence="2 3" key="1">
    <citation type="journal article" date="2018" name="Nat. Ecol. Evol.">
        <title>Pezizomycetes genomes reveal the molecular basis of ectomycorrhizal truffle lifestyle.</title>
        <authorList>
            <person name="Murat C."/>
            <person name="Payen T."/>
            <person name="Noel B."/>
            <person name="Kuo A."/>
            <person name="Morin E."/>
            <person name="Chen J."/>
            <person name="Kohler A."/>
            <person name="Krizsan K."/>
            <person name="Balestrini R."/>
            <person name="Da Silva C."/>
            <person name="Montanini B."/>
            <person name="Hainaut M."/>
            <person name="Levati E."/>
            <person name="Barry K.W."/>
            <person name="Belfiori B."/>
            <person name="Cichocki N."/>
            <person name="Clum A."/>
            <person name="Dockter R.B."/>
            <person name="Fauchery L."/>
            <person name="Guy J."/>
            <person name="Iotti M."/>
            <person name="Le Tacon F."/>
            <person name="Lindquist E.A."/>
            <person name="Lipzen A."/>
            <person name="Malagnac F."/>
            <person name="Mello A."/>
            <person name="Molinier V."/>
            <person name="Miyauchi S."/>
            <person name="Poulain J."/>
            <person name="Riccioni C."/>
            <person name="Rubini A."/>
            <person name="Sitrit Y."/>
            <person name="Splivallo R."/>
            <person name="Traeger S."/>
            <person name="Wang M."/>
            <person name="Zifcakova L."/>
            <person name="Wipf D."/>
            <person name="Zambonelli A."/>
            <person name="Paolocci F."/>
            <person name="Nowrousian M."/>
            <person name="Ottonello S."/>
            <person name="Baldrian P."/>
            <person name="Spatafora J.W."/>
            <person name="Henrissat B."/>
            <person name="Nagy L.G."/>
            <person name="Aury J.M."/>
            <person name="Wincker P."/>
            <person name="Grigoriev I.V."/>
            <person name="Bonfante P."/>
            <person name="Martin F.M."/>
        </authorList>
    </citation>
    <scope>NUCLEOTIDE SEQUENCE [LARGE SCALE GENOMIC DNA]</scope>
    <source>
        <strain evidence="2 3">CCBAS932</strain>
    </source>
</reference>
<protein>
    <submittedName>
        <fullName evidence="2">Uncharacterized protein</fullName>
    </submittedName>
</protein>
<evidence type="ECO:0000256" key="1">
    <source>
        <dbReference type="SAM" id="MobiDB-lite"/>
    </source>
</evidence>
<gene>
    <name evidence="2" type="ORF">P167DRAFT_570532</name>
</gene>
<sequence length="200" mass="22718">MSRHRNRHSPRRYTVHGTSPVMKRFHKPRPSSSSAPIFLRKSYVDRTNETRELVKLVQQSIRILPASKTKKPRSKISVMLPKIEEGDEEVEIIFDLSDLDLKLDAGKIGQMKQGPPSFEVLSGGGGVEYVDGSGERGEALEMECAREGMDWEYTCSRVGMMFPGFNERIQAHYVDTSRMQGKGEFNYGVLVDDMDWEDEG</sequence>